<evidence type="ECO:0000313" key="3">
    <source>
        <dbReference type="Proteomes" id="UP001066276"/>
    </source>
</evidence>
<feature type="region of interest" description="Disordered" evidence="1">
    <location>
        <begin position="1"/>
        <end position="49"/>
    </location>
</feature>
<gene>
    <name evidence="2" type="ORF">NDU88_004428</name>
</gene>
<evidence type="ECO:0000256" key="1">
    <source>
        <dbReference type="SAM" id="MobiDB-lite"/>
    </source>
</evidence>
<dbReference type="Proteomes" id="UP001066276">
    <property type="component" value="Chromosome 8"/>
</dbReference>
<name>A0AAV7NTN8_PLEWA</name>
<sequence>MEDECPSSFFWGGVGASTSGEGHGTCPEDGECESQGTSATQEREDSQTKVQPAFVSGIYNTVYFKNTTSDSGPYTFVKHPQKQQSYMSEVCNEDQEKENTFDYGLDTSFKPDECSNAGKSLVRAQKSAGSFQAFANSLERMRQNYEANDCTRINLLVKEPIPFTYGTDFPALQVSIEHF</sequence>
<reference evidence="2" key="1">
    <citation type="journal article" date="2022" name="bioRxiv">
        <title>Sequencing and chromosome-scale assembly of the giantPleurodeles waltlgenome.</title>
        <authorList>
            <person name="Brown T."/>
            <person name="Elewa A."/>
            <person name="Iarovenko S."/>
            <person name="Subramanian E."/>
            <person name="Araus A.J."/>
            <person name="Petzold A."/>
            <person name="Susuki M."/>
            <person name="Suzuki K.-i.T."/>
            <person name="Hayashi T."/>
            <person name="Toyoda A."/>
            <person name="Oliveira C."/>
            <person name="Osipova E."/>
            <person name="Leigh N.D."/>
            <person name="Simon A."/>
            <person name="Yun M.H."/>
        </authorList>
    </citation>
    <scope>NUCLEOTIDE SEQUENCE</scope>
    <source>
        <strain evidence="2">20211129_DDA</strain>
        <tissue evidence="2">Liver</tissue>
    </source>
</reference>
<protein>
    <submittedName>
        <fullName evidence="2">Uncharacterized protein</fullName>
    </submittedName>
</protein>
<dbReference type="AlphaFoldDB" id="A0AAV7NTN8"/>
<keyword evidence="3" id="KW-1185">Reference proteome</keyword>
<proteinExistence type="predicted"/>
<accession>A0AAV7NTN8</accession>
<comment type="caution">
    <text evidence="2">The sequence shown here is derived from an EMBL/GenBank/DDBJ whole genome shotgun (WGS) entry which is preliminary data.</text>
</comment>
<organism evidence="2 3">
    <name type="scientific">Pleurodeles waltl</name>
    <name type="common">Iberian ribbed newt</name>
    <dbReference type="NCBI Taxonomy" id="8319"/>
    <lineage>
        <taxon>Eukaryota</taxon>
        <taxon>Metazoa</taxon>
        <taxon>Chordata</taxon>
        <taxon>Craniata</taxon>
        <taxon>Vertebrata</taxon>
        <taxon>Euteleostomi</taxon>
        <taxon>Amphibia</taxon>
        <taxon>Batrachia</taxon>
        <taxon>Caudata</taxon>
        <taxon>Salamandroidea</taxon>
        <taxon>Salamandridae</taxon>
        <taxon>Pleurodelinae</taxon>
        <taxon>Pleurodeles</taxon>
    </lineage>
</organism>
<dbReference type="EMBL" id="JANPWB010000012">
    <property type="protein sequence ID" value="KAJ1116210.1"/>
    <property type="molecule type" value="Genomic_DNA"/>
</dbReference>
<evidence type="ECO:0000313" key="2">
    <source>
        <dbReference type="EMBL" id="KAJ1116210.1"/>
    </source>
</evidence>